<feature type="compositionally biased region" description="Basic and acidic residues" evidence="2">
    <location>
        <begin position="444"/>
        <end position="457"/>
    </location>
</feature>
<dbReference type="eggNOG" id="KOG1981">
    <property type="taxonomic scope" value="Eukaryota"/>
</dbReference>
<keyword evidence="4" id="KW-1185">Reference proteome</keyword>
<evidence type="ECO:0000313" key="3">
    <source>
        <dbReference type="EMBL" id="CAZ79358.1"/>
    </source>
</evidence>
<feature type="region of interest" description="Disordered" evidence="2">
    <location>
        <begin position="148"/>
        <end position="185"/>
    </location>
</feature>
<comment type="similarity">
    <text evidence="1">Belongs to the TCP11 family.</text>
</comment>
<dbReference type="PANTHER" id="PTHR12832:SF18">
    <property type="entry name" value="IQ CALMODULIN-BINDING MOTIF DOMAIN PROTEIN (AFU_ORTHOLOGUE AFUA_1G08920)"/>
    <property type="match status" value="1"/>
</dbReference>
<organism evidence="3 4">
    <name type="scientific">Tuber melanosporum (strain Mel28)</name>
    <name type="common">Perigord black truffle</name>
    <dbReference type="NCBI Taxonomy" id="656061"/>
    <lineage>
        <taxon>Eukaryota</taxon>
        <taxon>Fungi</taxon>
        <taxon>Dikarya</taxon>
        <taxon>Ascomycota</taxon>
        <taxon>Pezizomycotina</taxon>
        <taxon>Pezizomycetes</taxon>
        <taxon>Pezizales</taxon>
        <taxon>Tuberaceae</taxon>
        <taxon>Tuber</taxon>
    </lineage>
</organism>
<dbReference type="OMA" id="FHAWKTH"/>
<dbReference type="HOGENOM" id="CLU_005050_0_0_1"/>
<dbReference type="PANTHER" id="PTHR12832">
    <property type="entry name" value="TESTIS-SPECIFIC PROTEIN PBS13 T-COMPLEX 11"/>
    <property type="match status" value="1"/>
</dbReference>
<dbReference type="AlphaFoldDB" id="D5G4B5"/>
<evidence type="ECO:0000256" key="1">
    <source>
        <dbReference type="ARBA" id="ARBA00010954"/>
    </source>
</evidence>
<dbReference type="RefSeq" id="XP_002835237.1">
    <property type="nucleotide sequence ID" value="XM_002835191.1"/>
</dbReference>
<evidence type="ECO:0000313" key="4">
    <source>
        <dbReference type="Proteomes" id="UP000006911"/>
    </source>
</evidence>
<evidence type="ECO:0000256" key="2">
    <source>
        <dbReference type="SAM" id="MobiDB-lite"/>
    </source>
</evidence>
<dbReference type="KEGG" id="tml:GSTUM_00004034001"/>
<dbReference type="InterPro" id="IPR008862">
    <property type="entry name" value="Tcp11"/>
</dbReference>
<gene>
    <name evidence="3" type="ORF">GSTUM_00004034001</name>
</gene>
<accession>D5G4B5</accession>
<dbReference type="EMBL" id="FN429986">
    <property type="protein sequence ID" value="CAZ79358.1"/>
    <property type="molecule type" value="Genomic_DNA"/>
</dbReference>
<dbReference type="Pfam" id="PF05794">
    <property type="entry name" value="Tcp11"/>
    <property type="match status" value="1"/>
</dbReference>
<feature type="region of interest" description="Disordered" evidence="2">
    <location>
        <begin position="24"/>
        <end position="45"/>
    </location>
</feature>
<feature type="region of interest" description="Disordered" evidence="2">
    <location>
        <begin position="444"/>
        <end position="511"/>
    </location>
</feature>
<feature type="compositionally biased region" description="Low complexity" evidence="2">
    <location>
        <begin position="468"/>
        <end position="491"/>
    </location>
</feature>
<dbReference type="PROSITE" id="PS50096">
    <property type="entry name" value="IQ"/>
    <property type="match status" value="1"/>
</dbReference>
<protein>
    <submittedName>
        <fullName evidence="3">(Perigord truffle) hypothetical protein</fullName>
    </submittedName>
</protein>
<feature type="compositionally biased region" description="Polar residues" evidence="2">
    <location>
        <begin position="32"/>
        <end position="45"/>
    </location>
</feature>
<feature type="compositionally biased region" description="Basic and acidic residues" evidence="2">
    <location>
        <begin position="148"/>
        <end position="158"/>
    </location>
</feature>
<dbReference type="InParanoid" id="D5G4B5"/>
<dbReference type="GeneID" id="9184983"/>
<sequence length="944" mass="105808">MLHHDENSASSPGWNPPAHLEARFSRKRRRPGTSSPCNHPLTNSNLATTRRQTLLETRKSLLRQRAAHVEKVRRARANSHEAVSERLLALQQSLSQAHNSRNAILAKIAGSCASEVAKAKQVAQEIRARREEEAKALKSGVEERMLEAERRRKEVLRERRGKRRERGSSSSVKVDGSSEEEGDDAVAGSLQKIRLGASKPTEMLREEAAIHIQRLYRNYRNREVVGRFLELGLTIESVRDTSFEAISIKFQEEKVRKATTRLLKLCGLLEHLEEGRVEIEKACRTFLSAFLILGHPGEVLSDDGESEKVIPTDNPSPKMHANLNRFKQALITKSKDLLIAFESFLSSPTFPPDQSLFAAWDAFNTGFTSWKTRDSEILINTMVAQYAELDLIWQKVKDDTEEHVALDFKEGIRENQLLLLVRIRRLAGERTRALIRQAVKDARRTRLPRKEKGDTRPRATPTASDGNSVSTEVESSSVSSGAAAASLSPAGSPQPPETPAGVADQSRFPPMENGAIFSNRQVVHELALDKDFKLGARKKGGLERVVDEQARRAFWDAMKEDVLERGELAKWIPGMAGSVKEKLLRLLESTGSLHRMISDSIDIQIIEQQCRAGSYDYEKFFSFVLSILPKICSPARDEDVQALINDTTSNYIHRLQRLFDVLELLQLDHANFLLMMSAQYVIPEAVPYERRLFAADLEAGRTTLTQTKRWLLKAKEEKLQEARSRDPEGVNHPSNRPPSTGIYNHAFASLVMSLGGPLTLQEVPETFHLDIERIRTYREEFRSLVLGAAMGLTIKNLLHRDVRSSWKPLKDRISTDLSSETPLEPLAIAQDLCTFLRETVATPKQVVSHVTSAITRIAARSGSQEHQDPVVRVVSNRLRGFVLARLNAGTSKEKVRLATGGGDTLTSFGMAEWISEVGAFVERSVALTDLNRNCYAVWYDGILA</sequence>
<name>D5G4B5_TUBMM</name>
<dbReference type="Proteomes" id="UP000006911">
    <property type="component" value="Unassembled WGS sequence"/>
</dbReference>
<proteinExistence type="inferred from homology"/>
<reference evidence="3 4" key="1">
    <citation type="journal article" date="2010" name="Nature">
        <title>Perigord black truffle genome uncovers evolutionary origins and mechanisms of symbiosis.</title>
        <authorList>
            <person name="Martin F."/>
            <person name="Kohler A."/>
            <person name="Murat C."/>
            <person name="Balestrini R."/>
            <person name="Coutinho P.M."/>
            <person name="Jaillon O."/>
            <person name="Montanini B."/>
            <person name="Morin E."/>
            <person name="Noel B."/>
            <person name="Percudani R."/>
            <person name="Porcel B."/>
            <person name="Rubini A."/>
            <person name="Amicucci A."/>
            <person name="Amselem J."/>
            <person name="Anthouard V."/>
            <person name="Arcioni S."/>
            <person name="Artiguenave F."/>
            <person name="Aury J.M."/>
            <person name="Ballario P."/>
            <person name="Bolchi A."/>
            <person name="Brenna A."/>
            <person name="Brun A."/>
            <person name="Buee M."/>
            <person name="Cantarel B."/>
            <person name="Chevalier G."/>
            <person name="Couloux A."/>
            <person name="Da Silva C."/>
            <person name="Denoeud F."/>
            <person name="Duplessis S."/>
            <person name="Ghignone S."/>
            <person name="Hilselberger B."/>
            <person name="Iotti M."/>
            <person name="Marcais B."/>
            <person name="Mello A."/>
            <person name="Miranda M."/>
            <person name="Pacioni G."/>
            <person name="Quesneville H."/>
            <person name="Riccioni C."/>
            <person name="Ruotolo R."/>
            <person name="Splivallo R."/>
            <person name="Stocchi V."/>
            <person name="Tisserant E."/>
            <person name="Viscomi A.R."/>
            <person name="Zambonelli A."/>
            <person name="Zampieri E."/>
            <person name="Henrissat B."/>
            <person name="Lebrun M.H."/>
            <person name="Paolocci F."/>
            <person name="Bonfante P."/>
            <person name="Ottonello S."/>
            <person name="Wincker P."/>
        </authorList>
    </citation>
    <scope>NUCLEOTIDE SEQUENCE [LARGE SCALE GENOMIC DNA]</scope>
    <source>
        <strain evidence="3 4">Mel28</strain>
    </source>
</reference>
<dbReference type="GO" id="GO:0010737">
    <property type="term" value="P:protein kinase A signaling"/>
    <property type="evidence" value="ECO:0007669"/>
    <property type="project" value="TreeGrafter"/>
</dbReference>